<dbReference type="AlphaFoldDB" id="A0A238YAW6"/>
<evidence type="ECO:0000256" key="2">
    <source>
        <dbReference type="SAM" id="SignalP"/>
    </source>
</evidence>
<dbReference type="PROSITE" id="PS51257">
    <property type="entry name" value="PROKAR_LIPOPROTEIN"/>
    <property type="match status" value="1"/>
</dbReference>
<proteinExistence type="predicted"/>
<feature type="signal peptide" evidence="2">
    <location>
        <begin position="1"/>
        <end position="25"/>
    </location>
</feature>
<gene>
    <name evidence="3" type="ORF">SAMN06269173_10543</name>
</gene>
<dbReference type="Proteomes" id="UP000198310">
    <property type="component" value="Unassembled WGS sequence"/>
</dbReference>
<reference evidence="4" key="1">
    <citation type="submission" date="2017-06" db="EMBL/GenBank/DDBJ databases">
        <authorList>
            <person name="Varghese N."/>
            <person name="Submissions S."/>
        </authorList>
    </citation>
    <scope>NUCLEOTIDE SEQUENCE [LARGE SCALE GENOMIC DNA]</scope>
    <source>
        <strain evidence="4">DSM 28041</strain>
    </source>
</reference>
<evidence type="ECO:0000313" key="4">
    <source>
        <dbReference type="Proteomes" id="UP000198310"/>
    </source>
</evidence>
<keyword evidence="4" id="KW-1185">Reference proteome</keyword>
<feature type="compositionally biased region" description="Low complexity" evidence="1">
    <location>
        <begin position="147"/>
        <end position="181"/>
    </location>
</feature>
<keyword evidence="2" id="KW-0732">Signal</keyword>
<name>A0A238YAW6_9BACT</name>
<feature type="region of interest" description="Disordered" evidence="1">
    <location>
        <begin position="145"/>
        <end position="227"/>
    </location>
</feature>
<accession>A0A238YAW6</accession>
<dbReference type="EMBL" id="FZNS01000005">
    <property type="protein sequence ID" value="SNR67499.1"/>
    <property type="molecule type" value="Genomic_DNA"/>
</dbReference>
<feature type="compositionally biased region" description="Basic and acidic residues" evidence="1">
    <location>
        <begin position="190"/>
        <end position="227"/>
    </location>
</feature>
<evidence type="ECO:0008006" key="5">
    <source>
        <dbReference type="Google" id="ProtNLM"/>
    </source>
</evidence>
<feature type="chain" id="PRO_5011991804" description="Lipoprotein" evidence="2">
    <location>
        <begin position="26"/>
        <end position="227"/>
    </location>
</feature>
<organism evidence="3 4">
    <name type="scientific">Hymenobacter mucosus</name>
    <dbReference type="NCBI Taxonomy" id="1411120"/>
    <lineage>
        <taxon>Bacteria</taxon>
        <taxon>Pseudomonadati</taxon>
        <taxon>Bacteroidota</taxon>
        <taxon>Cytophagia</taxon>
        <taxon>Cytophagales</taxon>
        <taxon>Hymenobacteraceae</taxon>
        <taxon>Hymenobacter</taxon>
    </lineage>
</organism>
<sequence length="227" mass="24225">MKKTLFLLSCAVGLTMASCSQDKTADTATTDGAATTTTTTTTSTSYSDDAIQRRADRMAADMAAKMKFDEATREKVRTAYINRGKRLGELQQQYASDTAGRAAAMRDAYASSDTEFKSIFTDPTQYSAYESSRTEYMDDRYMDDDAMSASSSDMSMDSSGTGNSTMSSSAGSSMSSGMQGSADGGKMKIKRDGDVKIKDAEGNKAKLDADDGTMKAKPADGEKSVIK</sequence>
<protein>
    <recommendedName>
        <fullName evidence="5">Lipoprotein</fullName>
    </recommendedName>
</protein>
<dbReference type="RefSeq" id="WP_089332945.1">
    <property type="nucleotide sequence ID" value="NZ_FZNS01000005.1"/>
</dbReference>
<feature type="compositionally biased region" description="Low complexity" evidence="1">
    <location>
        <begin position="26"/>
        <end position="46"/>
    </location>
</feature>
<evidence type="ECO:0000313" key="3">
    <source>
        <dbReference type="EMBL" id="SNR67499.1"/>
    </source>
</evidence>
<evidence type="ECO:0000256" key="1">
    <source>
        <dbReference type="SAM" id="MobiDB-lite"/>
    </source>
</evidence>
<feature type="region of interest" description="Disordered" evidence="1">
    <location>
        <begin position="25"/>
        <end position="46"/>
    </location>
</feature>